<sequence>MTRVYAGGTVEEVVIGAAFGIFANSGKMMQIPAACNGQLGPSSHLGAEL</sequence>
<organism evidence="1 2">
    <name type="scientific">Thalassobacter stenotrophicus</name>
    <dbReference type="NCBI Taxonomy" id="266809"/>
    <lineage>
        <taxon>Bacteria</taxon>
        <taxon>Pseudomonadati</taxon>
        <taxon>Pseudomonadota</taxon>
        <taxon>Alphaproteobacteria</taxon>
        <taxon>Rhodobacterales</taxon>
        <taxon>Roseobacteraceae</taxon>
        <taxon>Thalassobacter</taxon>
    </lineage>
</organism>
<proteinExistence type="predicted"/>
<gene>
    <name evidence="1" type="ORF">THS5294_00290</name>
</gene>
<dbReference type="AlphaFoldDB" id="A0A0N7LSW2"/>
<dbReference type="EMBL" id="CYRX01000008">
    <property type="protein sequence ID" value="CUH59010.1"/>
    <property type="molecule type" value="Genomic_DNA"/>
</dbReference>
<accession>A0A0N7LSW2</accession>
<evidence type="ECO:0000313" key="1">
    <source>
        <dbReference type="EMBL" id="CUH59010.1"/>
    </source>
</evidence>
<name>A0A0N7LSW2_9RHOB</name>
<protein>
    <submittedName>
        <fullName evidence="1">Uncharacterized protein</fullName>
    </submittedName>
</protein>
<dbReference type="Proteomes" id="UP000051298">
    <property type="component" value="Unassembled WGS sequence"/>
</dbReference>
<evidence type="ECO:0000313" key="2">
    <source>
        <dbReference type="Proteomes" id="UP000051298"/>
    </source>
</evidence>
<reference evidence="1 2" key="1">
    <citation type="submission" date="2015-09" db="EMBL/GenBank/DDBJ databases">
        <authorList>
            <consortium name="Swine Surveillance"/>
        </authorList>
    </citation>
    <scope>NUCLEOTIDE SEQUENCE [LARGE SCALE GENOMIC DNA]</scope>
    <source>
        <strain evidence="1 2">CECT 5294</strain>
    </source>
</reference>